<accession>A0A812S6M0</accession>
<feature type="transmembrane region" description="Helical" evidence="1">
    <location>
        <begin position="542"/>
        <end position="565"/>
    </location>
</feature>
<keyword evidence="1" id="KW-0812">Transmembrane</keyword>
<organism evidence="2 3">
    <name type="scientific">Symbiodinium natans</name>
    <dbReference type="NCBI Taxonomy" id="878477"/>
    <lineage>
        <taxon>Eukaryota</taxon>
        <taxon>Sar</taxon>
        <taxon>Alveolata</taxon>
        <taxon>Dinophyceae</taxon>
        <taxon>Suessiales</taxon>
        <taxon>Symbiodiniaceae</taxon>
        <taxon>Symbiodinium</taxon>
    </lineage>
</organism>
<feature type="transmembrane region" description="Helical" evidence="1">
    <location>
        <begin position="305"/>
        <end position="332"/>
    </location>
</feature>
<name>A0A812S6M0_9DINO</name>
<sequence length="572" mass="62352">MRSLGAPDTPAHLPVQPWASLLSLALRLAFPLACAATVLLVLKWLRPTLASDSRSVAQTALQFAESLCLPGSAVPAMALSGVAFFMFAAHQSAREPFAMWFPLVALSLLVPGTIADRMAQPKKSGKAMQHQAMRLLAFVARECGQPDEVIKQLEQAATQHCLESLPPISPQPLAASKWGPCSGWTDVEYHTYTDLYNDLRSLDFMRDLKFFLPQQTDARHAVVGIESIRCVAASFPASDWFSAQEDKLNSLSNVTLSVPNTVEIARPKGLLPSYVRGLEGPMDAAVFAKQMCVGFPCRSSLVELLLIWLPLLLLRVLFFCLGAGACLLAWWIPPLRHGWSITLMLSLSAGLLVSGLFHSMTALITRAEALTKRFTKLKTLNATLCGQKVAAEHVLPVMRVEVPSDLLVWAEVHELCLARYSAMRLTMDVEVVAAAVLTLPMSTFSFDFMHALEHGLLYLIALTFLMAYVTGAVPYFVAGVLVNKEKVSSVRLLSHFALQGQVALQQPGLANPGQQQQIQRTVSMANQLYQRTRLDSSQDVKVLGVTLTTATALAIAATFSAFVAVSRKLLGL</sequence>
<feature type="transmembrane region" description="Helical" evidence="1">
    <location>
        <begin position="455"/>
        <end position="482"/>
    </location>
</feature>
<evidence type="ECO:0000313" key="3">
    <source>
        <dbReference type="Proteomes" id="UP000604046"/>
    </source>
</evidence>
<dbReference type="Proteomes" id="UP000604046">
    <property type="component" value="Unassembled WGS sequence"/>
</dbReference>
<proteinExistence type="predicted"/>
<keyword evidence="1" id="KW-0472">Membrane</keyword>
<dbReference type="AlphaFoldDB" id="A0A812S6M0"/>
<comment type="caution">
    <text evidence="2">The sequence shown here is derived from an EMBL/GenBank/DDBJ whole genome shotgun (WGS) entry which is preliminary data.</text>
</comment>
<gene>
    <name evidence="2" type="ORF">SNAT2548_LOCUS26327</name>
</gene>
<evidence type="ECO:0000313" key="2">
    <source>
        <dbReference type="EMBL" id="CAE7469760.1"/>
    </source>
</evidence>
<feature type="transmembrane region" description="Helical" evidence="1">
    <location>
        <begin position="429"/>
        <end position="449"/>
    </location>
</feature>
<protein>
    <submittedName>
        <fullName evidence="2">Uncharacterized protein</fullName>
    </submittedName>
</protein>
<dbReference type="EMBL" id="CAJNDS010002427">
    <property type="protein sequence ID" value="CAE7469760.1"/>
    <property type="molecule type" value="Genomic_DNA"/>
</dbReference>
<feature type="transmembrane region" description="Helical" evidence="1">
    <location>
        <begin position="338"/>
        <end position="364"/>
    </location>
</feature>
<keyword evidence="3" id="KW-1185">Reference proteome</keyword>
<reference evidence="2" key="1">
    <citation type="submission" date="2021-02" db="EMBL/GenBank/DDBJ databases">
        <authorList>
            <person name="Dougan E. K."/>
            <person name="Rhodes N."/>
            <person name="Thang M."/>
            <person name="Chan C."/>
        </authorList>
    </citation>
    <scope>NUCLEOTIDE SEQUENCE</scope>
</reference>
<feature type="transmembrane region" description="Helical" evidence="1">
    <location>
        <begin position="63"/>
        <end position="87"/>
    </location>
</feature>
<evidence type="ECO:0000256" key="1">
    <source>
        <dbReference type="SAM" id="Phobius"/>
    </source>
</evidence>
<keyword evidence="1" id="KW-1133">Transmembrane helix</keyword>
<feature type="transmembrane region" description="Helical" evidence="1">
    <location>
        <begin position="20"/>
        <end position="42"/>
    </location>
</feature>
<feature type="transmembrane region" description="Helical" evidence="1">
    <location>
        <begin position="99"/>
        <end position="119"/>
    </location>
</feature>